<evidence type="ECO:0000256" key="3">
    <source>
        <dbReference type="ARBA" id="ARBA00022475"/>
    </source>
</evidence>
<reference evidence="9 10" key="2">
    <citation type="submission" date="2016-12" db="EMBL/GenBank/DDBJ databases">
        <title>Genome sequencing and description of Paenibacillus sp. nov. from high altitude lake in the Indian Trans- Himalayas.</title>
        <authorList>
            <person name="Kiran S."/>
            <person name="Swarnkar M.K."/>
            <person name="Rana A."/>
            <person name="Tewari R."/>
            <person name="Gulati A."/>
        </authorList>
    </citation>
    <scope>NUCLEOTIDE SEQUENCE [LARGE SCALE GENOMIC DNA]</scope>
    <source>
        <strain evidence="9 10">IHBB 9951</strain>
    </source>
</reference>
<dbReference type="PANTHER" id="PTHR33884:SF3">
    <property type="entry name" value="UPF0410 PROTEIN YMGE"/>
    <property type="match status" value="1"/>
</dbReference>
<dbReference type="AlphaFoldDB" id="A0A1B2E308"/>
<evidence type="ECO:0000256" key="2">
    <source>
        <dbReference type="ARBA" id="ARBA00011006"/>
    </source>
</evidence>
<evidence type="ECO:0000313" key="8">
    <source>
        <dbReference type="EMBL" id="ANY74376.1"/>
    </source>
</evidence>
<evidence type="ECO:0000256" key="5">
    <source>
        <dbReference type="ARBA" id="ARBA00022989"/>
    </source>
</evidence>
<keyword evidence="5 7" id="KW-1133">Transmembrane helix</keyword>
<feature type="transmembrane region" description="Helical" evidence="7">
    <location>
        <begin position="29"/>
        <end position="48"/>
    </location>
</feature>
<evidence type="ECO:0000256" key="7">
    <source>
        <dbReference type="SAM" id="Phobius"/>
    </source>
</evidence>
<dbReference type="Proteomes" id="UP000189059">
    <property type="component" value="Unassembled WGS sequence"/>
</dbReference>
<name>A0A1B2E308_9BACL</name>
<organism evidence="8">
    <name type="scientific">Paenibacillus ihbetae</name>
    <dbReference type="NCBI Taxonomy" id="1870820"/>
    <lineage>
        <taxon>Bacteria</taxon>
        <taxon>Bacillati</taxon>
        <taxon>Bacillota</taxon>
        <taxon>Bacilli</taxon>
        <taxon>Bacillales</taxon>
        <taxon>Paenibacillaceae</taxon>
        <taxon>Paenibacillus</taxon>
    </lineage>
</organism>
<reference evidence="8" key="1">
    <citation type="submission" date="2016-08" db="EMBL/GenBank/DDBJ databases">
        <title>Complete Genome Seqeunce of Paenibacillus sp. nov. IHBB 9852 from high altitute lake of Indian trans-Himalayas.</title>
        <authorList>
            <person name="Kiran S."/>
            <person name="Swarnkar M.K."/>
            <person name="Rana A."/>
            <person name="Tewari R."/>
            <person name="Gulati A."/>
        </authorList>
    </citation>
    <scope>NUCLEOTIDE SEQUENCE [LARGE SCALE GENOMIC DNA]</scope>
    <source>
        <strain evidence="8">IHBB 9852</strain>
    </source>
</reference>
<evidence type="ECO:0000313" key="9">
    <source>
        <dbReference type="EMBL" id="OOC63444.1"/>
    </source>
</evidence>
<dbReference type="PANTHER" id="PTHR33884">
    <property type="entry name" value="UPF0410 PROTEIN YMGE"/>
    <property type="match status" value="1"/>
</dbReference>
<dbReference type="KEGG" id="pib:BBD41_18340"/>
<comment type="subcellular location">
    <subcellularLocation>
        <location evidence="1">Cell membrane</location>
        <topology evidence="1">Multi-pass membrane protein</topology>
    </subcellularLocation>
</comment>
<protein>
    <recommendedName>
        <fullName evidence="11">Transglycosylase</fullName>
    </recommendedName>
</protein>
<keyword evidence="3" id="KW-1003">Cell membrane</keyword>
<keyword evidence="10" id="KW-1185">Reference proteome</keyword>
<gene>
    <name evidence="9" type="ORF">BBD40_17225</name>
    <name evidence="8" type="ORF">BBD41_18340</name>
</gene>
<dbReference type="RefSeq" id="WP_077568158.1">
    <property type="nucleotide sequence ID" value="NZ_CP016809.1"/>
</dbReference>
<dbReference type="Pfam" id="PF04226">
    <property type="entry name" value="Transgly_assoc"/>
    <property type="match status" value="1"/>
</dbReference>
<dbReference type="InterPro" id="IPR007341">
    <property type="entry name" value="Transgly_assoc"/>
</dbReference>
<evidence type="ECO:0000256" key="1">
    <source>
        <dbReference type="ARBA" id="ARBA00004651"/>
    </source>
</evidence>
<accession>A0A1B2E308</accession>
<dbReference type="EMBL" id="CP016809">
    <property type="protein sequence ID" value="ANY74376.1"/>
    <property type="molecule type" value="Genomic_DNA"/>
</dbReference>
<comment type="similarity">
    <text evidence="2">Belongs to the UPF0410 family.</text>
</comment>
<evidence type="ECO:0000313" key="10">
    <source>
        <dbReference type="Proteomes" id="UP000189059"/>
    </source>
</evidence>
<evidence type="ECO:0000256" key="6">
    <source>
        <dbReference type="ARBA" id="ARBA00023136"/>
    </source>
</evidence>
<dbReference type="EMBL" id="MRVI01000001">
    <property type="protein sequence ID" value="OOC63444.1"/>
    <property type="molecule type" value="Genomic_DNA"/>
</dbReference>
<dbReference type="GO" id="GO:0005886">
    <property type="term" value="C:plasma membrane"/>
    <property type="evidence" value="ECO:0007669"/>
    <property type="project" value="UniProtKB-SubCell"/>
</dbReference>
<evidence type="ECO:0008006" key="11">
    <source>
        <dbReference type="Google" id="ProtNLM"/>
    </source>
</evidence>
<proteinExistence type="inferred from homology"/>
<sequence>MWGIIISIVMAIIIGIIGDALVGHEMPGGIVGSMIAGFIGAWVGPWLFGAWGPIIGGFAIVPAIIGTAIFVFLLGLVAKLFKRRTA</sequence>
<dbReference type="OrthoDB" id="1632160at2"/>
<keyword evidence="6 7" id="KW-0472">Membrane</keyword>
<keyword evidence="4 7" id="KW-0812">Transmembrane</keyword>
<feature type="transmembrane region" description="Helical" evidence="7">
    <location>
        <begin position="54"/>
        <end position="78"/>
    </location>
</feature>
<evidence type="ECO:0000256" key="4">
    <source>
        <dbReference type="ARBA" id="ARBA00022692"/>
    </source>
</evidence>
<feature type="transmembrane region" description="Helical" evidence="7">
    <location>
        <begin position="6"/>
        <end position="22"/>
    </location>
</feature>